<evidence type="ECO:0000256" key="6">
    <source>
        <dbReference type="SAM" id="MobiDB-lite"/>
    </source>
</evidence>
<dbReference type="EMBL" id="JBFXLU010000054">
    <property type="protein sequence ID" value="KAL2847764.1"/>
    <property type="molecule type" value="Genomic_DNA"/>
</dbReference>
<dbReference type="PROSITE" id="PS00463">
    <property type="entry name" value="ZN2_CY6_FUNGAL_1"/>
    <property type="match status" value="1"/>
</dbReference>
<evidence type="ECO:0000313" key="8">
    <source>
        <dbReference type="EMBL" id="KAL2847764.1"/>
    </source>
</evidence>
<keyword evidence="9" id="KW-1185">Reference proteome</keyword>
<keyword evidence="1" id="KW-0479">Metal-binding</keyword>
<evidence type="ECO:0000259" key="7">
    <source>
        <dbReference type="PROSITE" id="PS50048"/>
    </source>
</evidence>
<keyword evidence="5" id="KW-0539">Nucleus</keyword>
<organism evidence="8 9">
    <name type="scientific">Aspergillus pseudoustus</name>
    <dbReference type="NCBI Taxonomy" id="1810923"/>
    <lineage>
        <taxon>Eukaryota</taxon>
        <taxon>Fungi</taxon>
        <taxon>Dikarya</taxon>
        <taxon>Ascomycota</taxon>
        <taxon>Pezizomycotina</taxon>
        <taxon>Eurotiomycetes</taxon>
        <taxon>Eurotiomycetidae</taxon>
        <taxon>Eurotiales</taxon>
        <taxon>Aspergillaceae</taxon>
        <taxon>Aspergillus</taxon>
        <taxon>Aspergillus subgen. Nidulantes</taxon>
    </lineage>
</organism>
<dbReference type="CDD" id="cd00067">
    <property type="entry name" value="GAL4"/>
    <property type="match status" value="1"/>
</dbReference>
<keyword evidence="4" id="KW-0804">Transcription</keyword>
<sequence length="638" mass="70661">MRRSSRACVRCRRHKAKCVLERSGHILEPPCKKCVQAGVECVLASSNRGGLRRRRNDVGGGVDLTPTTGHQRSNIDAQDIPGFVHDGNFDISADIHQTSRIYPVRPTVIDDTFNSADLHGTSDALNILSQLADNARPSGSHGSQSRSGSTTNGLQDFYLVRTGQLTCTEISNLLDRYATAYHSFYPIAPLRFLNTAVIPQTAREAPHLLTAMITIAASSTRGGIPKACARYMQSLLTELNAGKRCTVEAIEALLLIAEWEPELLLPGTARPSCGQEDMAAWMHIGTAIRIAQALRLDRVALKREGMDEQTSRERLVWMACYLSDRQISVRLGRPFACRGMEPTILYGRYGFPTVDLQCGEGENFATVFRARLELTQIFTNVHEILYCGMDNGNRSMVLGNYTTYLDDFKGAIAAWHSVWGSLTCPSNVKILLLLSYEYLRLYTNAFAFQAAAQRSPSTGSLSDNGIDCIGGPGALPEARFLYEAIDAAKSLLIILNNYVPPGESIHYFPVRFPLYCVNGAVFLYKTWIMNLLSAPEKASVRLLITDTINRLRDGTTRPSGLGPRYAGLLGVLWKRTDTPSRDENFTTPGVGDTTRQRLPSLDRYSWLESGFSWLDLEAIGDFVWGDTSQLENMEFTNT</sequence>
<name>A0ABR4K635_9EURO</name>
<dbReference type="Pfam" id="PF00172">
    <property type="entry name" value="Zn_clus"/>
    <property type="match status" value="1"/>
</dbReference>
<dbReference type="Gene3D" id="4.10.240.10">
    <property type="entry name" value="Zn(2)-C6 fungal-type DNA-binding domain"/>
    <property type="match status" value="1"/>
</dbReference>
<dbReference type="SUPFAM" id="SSF57701">
    <property type="entry name" value="Zn2/Cys6 DNA-binding domain"/>
    <property type="match status" value="1"/>
</dbReference>
<dbReference type="InterPro" id="IPR001138">
    <property type="entry name" value="Zn2Cys6_DnaBD"/>
</dbReference>
<dbReference type="CDD" id="cd12148">
    <property type="entry name" value="fungal_TF_MHR"/>
    <property type="match status" value="1"/>
</dbReference>
<dbReference type="SMART" id="SM00906">
    <property type="entry name" value="Fungal_trans"/>
    <property type="match status" value="1"/>
</dbReference>
<feature type="region of interest" description="Disordered" evidence="6">
    <location>
        <begin position="53"/>
        <end position="73"/>
    </location>
</feature>
<protein>
    <recommendedName>
        <fullName evidence="7">Zn(2)-C6 fungal-type domain-containing protein</fullName>
    </recommendedName>
</protein>
<dbReference type="PANTHER" id="PTHR31644">
    <property type="entry name" value="TRANSCRIPTIONAL ACTIVATOR ARO80-RELATED"/>
    <property type="match status" value="1"/>
</dbReference>
<evidence type="ECO:0000256" key="3">
    <source>
        <dbReference type="ARBA" id="ARBA00023125"/>
    </source>
</evidence>
<gene>
    <name evidence="8" type="ORF">BJY01DRAFT_164315</name>
</gene>
<feature type="domain" description="Zn(2)-C6 fungal-type" evidence="7">
    <location>
        <begin position="7"/>
        <end position="43"/>
    </location>
</feature>
<dbReference type="SMART" id="SM00066">
    <property type="entry name" value="GAL4"/>
    <property type="match status" value="1"/>
</dbReference>
<keyword evidence="3" id="KW-0238">DNA-binding</keyword>
<reference evidence="8 9" key="1">
    <citation type="submission" date="2024-07" db="EMBL/GenBank/DDBJ databases">
        <title>Section-level genome sequencing and comparative genomics of Aspergillus sections Usti and Cavernicolus.</title>
        <authorList>
            <consortium name="Lawrence Berkeley National Laboratory"/>
            <person name="Nybo J.L."/>
            <person name="Vesth T.C."/>
            <person name="Theobald S."/>
            <person name="Frisvad J.C."/>
            <person name="Larsen T.O."/>
            <person name="Kjaerboelling I."/>
            <person name="Rothschild-Mancinelli K."/>
            <person name="Lyhne E.K."/>
            <person name="Kogle M.E."/>
            <person name="Barry K."/>
            <person name="Clum A."/>
            <person name="Na H."/>
            <person name="Ledsgaard L."/>
            <person name="Lin J."/>
            <person name="Lipzen A."/>
            <person name="Kuo A."/>
            <person name="Riley R."/>
            <person name="Mondo S."/>
            <person name="Labutti K."/>
            <person name="Haridas S."/>
            <person name="Pangalinan J."/>
            <person name="Salamov A.A."/>
            <person name="Simmons B.A."/>
            <person name="Magnuson J.K."/>
            <person name="Chen J."/>
            <person name="Drula E."/>
            <person name="Henrissat B."/>
            <person name="Wiebenga A."/>
            <person name="Lubbers R.J."/>
            <person name="Gomes A.C."/>
            <person name="Makela M.R."/>
            <person name="Stajich J."/>
            <person name="Grigoriev I.V."/>
            <person name="Mortensen U.H."/>
            <person name="De Vries R.P."/>
            <person name="Baker S.E."/>
            <person name="Andersen M.R."/>
        </authorList>
    </citation>
    <scope>NUCLEOTIDE SEQUENCE [LARGE SCALE GENOMIC DNA]</scope>
    <source>
        <strain evidence="8 9">CBS 123904</strain>
    </source>
</reference>
<evidence type="ECO:0000256" key="5">
    <source>
        <dbReference type="ARBA" id="ARBA00023242"/>
    </source>
</evidence>
<dbReference type="Proteomes" id="UP001610446">
    <property type="component" value="Unassembled WGS sequence"/>
</dbReference>
<comment type="caution">
    <text evidence="8">The sequence shown here is derived from an EMBL/GenBank/DDBJ whole genome shotgun (WGS) entry which is preliminary data.</text>
</comment>
<keyword evidence="2" id="KW-0805">Transcription regulation</keyword>
<evidence type="ECO:0000256" key="1">
    <source>
        <dbReference type="ARBA" id="ARBA00022723"/>
    </source>
</evidence>
<evidence type="ECO:0000256" key="2">
    <source>
        <dbReference type="ARBA" id="ARBA00023015"/>
    </source>
</evidence>
<dbReference type="PANTHER" id="PTHR31644:SF1">
    <property type="entry name" value="ZN(II)2CYS6 TRANSCRIPTION FACTOR (EUROFUNG)"/>
    <property type="match status" value="1"/>
</dbReference>
<evidence type="ECO:0000256" key="4">
    <source>
        <dbReference type="ARBA" id="ARBA00023163"/>
    </source>
</evidence>
<dbReference type="InterPro" id="IPR036864">
    <property type="entry name" value="Zn2-C6_fun-type_DNA-bd_sf"/>
</dbReference>
<dbReference type="PROSITE" id="PS50048">
    <property type="entry name" value="ZN2_CY6_FUNGAL_2"/>
    <property type="match status" value="1"/>
</dbReference>
<dbReference type="InterPro" id="IPR052780">
    <property type="entry name" value="AAA_Catabolism_Regulators"/>
</dbReference>
<dbReference type="InterPro" id="IPR007219">
    <property type="entry name" value="XnlR_reg_dom"/>
</dbReference>
<evidence type="ECO:0000313" key="9">
    <source>
        <dbReference type="Proteomes" id="UP001610446"/>
    </source>
</evidence>
<proteinExistence type="predicted"/>
<accession>A0ABR4K635</accession>
<dbReference type="Pfam" id="PF04082">
    <property type="entry name" value="Fungal_trans"/>
    <property type="match status" value="1"/>
</dbReference>